<name>A0AAQ0MIE7_9STAP</name>
<organism evidence="1 2">
    <name type="scientific">Staphylococcus pseudoxylosus</name>
    <dbReference type="NCBI Taxonomy" id="2282419"/>
    <lineage>
        <taxon>Bacteria</taxon>
        <taxon>Bacillati</taxon>
        <taxon>Bacillota</taxon>
        <taxon>Bacilli</taxon>
        <taxon>Bacillales</taxon>
        <taxon>Staphylococcaceae</taxon>
        <taxon>Staphylococcus</taxon>
    </lineage>
</organism>
<keyword evidence="2" id="KW-1185">Reference proteome</keyword>
<accession>A0AAQ0MIE7</accession>
<dbReference type="EMBL" id="RCVN01000001">
    <property type="protein sequence ID" value="RMI86513.1"/>
    <property type="molecule type" value="Genomic_DNA"/>
</dbReference>
<proteinExistence type="predicted"/>
<comment type="caution">
    <text evidence="1">The sequence shown here is derived from an EMBL/GenBank/DDBJ whole genome shotgun (WGS) entry which is preliminary data.</text>
</comment>
<dbReference type="RefSeq" id="WP_122062691.1">
    <property type="nucleotide sequence ID" value="NZ_JAHCSS010000012.1"/>
</dbReference>
<dbReference type="AlphaFoldDB" id="A0AAQ0MIE7"/>
<reference evidence="1 2" key="1">
    <citation type="submission" date="2018-10" db="EMBL/GenBank/DDBJ databases">
        <title>Staphylococcus pseudoxylosus sp. nov., isolated from bovine mastitis.</title>
        <authorList>
            <person name="Macfadyen A.C."/>
            <person name="Leroy S."/>
            <person name="Harrison E.M."/>
            <person name="Parkhill J."/>
            <person name="Holmes M.A."/>
            <person name="Paterson G.K."/>
        </authorList>
    </citation>
    <scope>NUCLEOTIDE SEQUENCE [LARGE SCALE GENOMIC DNA]</scope>
    <source>
        <strain evidence="1 2">S04009</strain>
    </source>
</reference>
<gene>
    <name evidence="1" type="ORF">D9V42_01580</name>
</gene>
<evidence type="ECO:0000313" key="2">
    <source>
        <dbReference type="Proteomes" id="UP000269505"/>
    </source>
</evidence>
<sequence length="87" mass="10100">MPKVITPPTPENTLTGNEVFVKPLYARATNIHKLFDFSQSTTYNILRDYDEDNQGIEGLYISYSGTMCLIDIEKFITYLKTRHKKHL</sequence>
<dbReference type="Proteomes" id="UP000269505">
    <property type="component" value="Unassembled WGS sequence"/>
</dbReference>
<evidence type="ECO:0000313" key="1">
    <source>
        <dbReference type="EMBL" id="RMI86513.1"/>
    </source>
</evidence>
<protein>
    <submittedName>
        <fullName evidence="1">Helix-turn-helix domain-containing protein</fullName>
    </submittedName>
</protein>